<keyword evidence="3 10" id="KW-0132">Cell division</keyword>
<keyword evidence="5 10" id="KW-0547">Nucleotide-binding</keyword>
<dbReference type="GO" id="GO:0000917">
    <property type="term" value="P:division septum assembly"/>
    <property type="evidence" value="ECO:0007669"/>
    <property type="project" value="UniProtKB-KW"/>
</dbReference>
<dbReference type="PANTHER" id="PTHR11649:SF13">
    <property type="entry name" value="ENGB-TYPE G DOMAIN-CONTAINING PROTEIN"/>
    <property type="match status" value="1"/>
</dbReference>
<evidence type="ECO:0000256" key="4">
    <source>
        <dbReference type="ARBA" id="ARBA00022723"/>
    </source>
</evidence>
<keyword evidence="8 10" id="KW-0717">Septation</keyword>
<dbReference type="SUPFAM" id="SSF52540">
    <property type="entry name" value="P-loop containing nucleoside triphosphate hydrolases"/>
    <property type="match status" value="1"/>
</dbReference>
<evidence type="ECO:0000256" key="10">
    <source>
        <dbReference type="HAMAP-Rule" id="MF_00321"/>
    </source>
</evidence>
<dbReference type="NCBIfam" id="TIGR03598">
    <property type="entry name" value="GTPase_YsxC"/>
    <property type="match status" value="1"/>
</dbReference>
<keyword evidence="6" id="KW-0460">Magnesium</keyword>
<evidence type="ECO:0000256" key="2">
    <source>
        <dbReference type="ARBA" id="ARBA00009638"/>
    </source>
</evidence>
<evidence type="ECO:0000256" key="8">
    <source>
        <dbReference type="ARBA" id="ARBA00023210"/>
    </source>
</evidence>
<feature type="domain" description="EngB-type G" evidence="11">
    <location>
        <begin position="43"/>
        <end position="216"/>
    </location>
</feature>
<evidence type="ECO:0000256" key="7">
    <source>
        <dbReference type="ARBA" id="ARBA00023134"/>
    </source>
</evidence>
<dbReference type="CDD" id="cd01876">
    <property type="entry name" value="YihA_EngB"/>
    <property type="match status" value="1"/>
</dbReference>
<keyword evidence="13" id="KW-1185">Reference proteome</keyword>
<name>A0A419A1P5_9RHOB</name>
<dbReference type="OrthoDB" id="9804921at2"/>
<evidence type="ECO:0000259" key="11">
    <source>
        <dbReference type="PROSITE" id="PS51706"/>
    </source>
</evidence>
<dbReference type="InterPro" id="IPR027417">
    <property type="entry name" value="P-loop_NTPase"/>
</dbReference>
<gene>
    <name evidence="10" type="primary">engB</name>
    <name evidence="12" type="ORF">D3P06_02225</name>
</gene>
<dbReference type="AlphaFoldDB" id="A0A419A1P5"/>
<comment type="similarity">
    <text evidence="2 10">Belongs to the TRAFAC class TrmE-Era-EngA-EngB-Septin-like GTPase superfamily. EngB GTPase family.</text>
</comment>
<accession>A0A419A1P5</accession>
<dbReference type="PROSITE" id="PS51706">
    <property type="entry name" value="G_ENGB"/>
    <property type="match status" value="1"/>
</dbReference>
<evidence type="ECO:0000256" key="9">
    <source>
        <dbReference type="ARBA" id="ARBA00023306"/>
    </source>
</evidence>
<dbReference type="GO" id="GO:0005829">
    <property type="term" value="C:cytosol"/>
    <property type="evidence" value="ECO:0007669"/>
    <property type="project" value="TreeGrafter"/>
</dbReference>
<evidence type="ECO:0000256" key="6">
    <source>
        <dbReference type="ARBA" id="ARBA00022842"/>
    </source>
</evidence>
<dbReference type="EMBL" id="QZEV01000005">
    <property type="protein sequence ID" value="RJL06832.1"/>
    <property type="molecule type" value="Genomic_DNA"/>
</dbReference>
<dbReference type="Gene3D" id="3.40.50.300">
    <property type="entry name" value="P-loop containing nucleotide triphosphate hydrolases"/>
    <property type="match status" value="1"/>
</dbReference>
<dbReference type="HAMAP" id="MF_00321">
    <property type="entry name" value="GTPase_EngB"/>
    <property type="match status" value="1"/>
</dbReference>
<comment type="function">
    <text evidence="10">Necessary for normal cell division and for the maintenance of normal septation.</text>
</comment>
<organism evidence="12 13">
    <name type="scientific">Paracoccus aestuarii</name>
    <dbReference type="NCBI Taxonomy" id="453842"/>
    <lineage>
        <taxon>Bacteria</taxon>
        <taxon>Pseudomonadati</taxon>
        <taxon>Pseudomonadota</taxon>
        <taxon>Alphaproteobacteria</taxon>
        <taxon>Rhodobacterales</taxon>
        <taxon>Paracoccaceae</taxon>
        <taxon>Paracoccus</taxon>
    </lineage>
</organism>
<keyword evidence="7 10" id="KW-0342">GTP-binding</keyword>
<keyword evidence="9 10" id="KW-0131">Cell cycle</keyword>
<dbReference type="InterPro" id="IPR030393">
    <property type="entry name" value="G_ENGB_dom"/>
</dbReference>
<dbReference type="GO" id="GO:0005525">
    <property type="term" value="F:GTP binding"/>
    <property type="evidence" value="ECO:0007669"/>
    <property type="project" value="UniProtKB-UniRule"/>
</dbReference>
<comment type="cofactor">
    <cofactor evidence="1">
        <name>Mg(2+)</name>
        <dbReference type="ChEBI" id="CHEBI:18420"/>
    </cofactor>
</comment>
<dbReference type="Pfam" id="PF01926">
    <property type="entry name" value="MMR_HSR1"/>
    <property type="match status" value="1"/>
</dbReference>
<evidence type="ECO:0000256" key="5">
    <source>
        <dbReference type="ARBA" id="ARBA00022741"/>
    </source>
</evidence>
<dbReference type="RefSeq" id="WP_119884987.1">
    <property type="nucleotide sequence ID" value="NZ_CP067169.1"/>
</dbReference>
<evidence type="ECO:0000313" key="13">
    <source>
        <dbReference type="Proteomes" id="UP000285530"/>
    </source>
</evidence>
<dbReference type="Proteomes" id="UP000285530">
    <property type="component" value="Unassembled WGS sequence"/>
</dbReference>
<dbReference type="InterPro" id="IPR019987">
    <property type="entry name" value="GTP-bd_ribosome_bio_YsxC"/>
</dbReference>
<proteinExistence type="inferred from homology"/>
<comment type="caution">
    <text evidence="12">The sequence shown here is derived from an EMBL/GenBank/DDBJ whole genome shotgun (WGS) entry which is preliminary data.</text>
</comment>
<dbReference type="GO" id="GO:0046872">
    <property type="term" value="F:metal ion binding"/>
    <property type="evidence" value="ECO:0007669"/>
    <property type="project" value="UniProtKB-KW"/>
</dbReference>
<protein>
    <recommendedName>
        <fullName evidence="10">Probable GTP-binding protein EngB</fullName>
    </recommendedName>
</protein>
<evidence type="ECO:0000256" key="1">
    <source>
        <dbReference type="ARBA" id="ARBA00001946"/>
    </source>
</evidence>
<reference evidence="12 13" key="1">
    <citation type="submission" date="2018-09" db="EMBL/GenBank/DDBJ databases">
        <title>Paracoccus onubensis nov. sp. a moderate halophilic bacterium isolated from Gruta de las Maravillas (Aracena, Spain).</title>
        <authorList>
            <person name="Jurado V."/>
            <person name="Gutierrez-Patricio S."/>
            <person name="Gonzalez-Pimentel J.L."/>
            <person name="Laiz L."/>
            <person name="Saiz-Jimenez C."/>
        </authorList>
    </citation>
    <scope>NUCLEOTIDE SEQUENCE [LARGE SCALE GENOMIC DNA]</scope>
    <source>
        <strain evidence="12 13">DSM 19484</strain>
    </source>
</reference>
<dbReference type="InterPro" id="IPR006073">
    <property type="entry name" value="GTP-bd"/>
</dbReference>
<evidence type="ECO:0000313" key="12">
    <source>
        <dbReference type="EMBL" id="RJL06832.1"/>
    </source>
</evidence>
<evidence type="ECO:0000256" key="3">
    <source>
        <dbReference type="ARBA" id="ARBA00022618"/>
    </source>
</evidence>
<keyword evidence="4" id="KW-0479">Metal-binding</keyword>
<sequence length="216" mass="23236">MKVVFPTAPEPDPAQAEAARLLFAGPVDFVKGVVHMDGLPPADRPEVCFAGRSNVGKSSLINALTGRKGIARASNTPGRTQEINYFALGERAYLVDLPGYGFAKAPVAVVAKWQALLKSYLAGRQTLRRAFCLIDSRHGVKDVDHEIMTLLDRSAVPFQVVMTKTDKLGPNALKPVLAQVEEALQKHPAAYPEIVLTSSEKGHGIATLRTIIAGLD</sequence>
<dbReference type="PANTHER" id="PTHR11649">
    <property type="entry name" value="MSS1/TRME-RELATED GTP-BINDING PROTEIN"/>
    <property type="match status" value="1"/>
</dbReference>